<feature type="compositionally biased region" description="Basic and acidic residues" evidence="1">
    <location>
        <begin position="81"/>
        <end position="90"/>
    </location>
</feature>
<dbReference type="PANTHER" id="PTHR23302:SF40">
    <property type="entry name" value="TRANSMEMBRANE CHANNEL-LIKE PROTEIN"/>
    <property type="match status" value="1"/>
</dbReference>
<dbReference type="EMBL" id="JXLN01010775">
    <property type="protein sequence ID" value="KPM06307.1"/>
    <property type="molecule type" value="Genomic_DNA"/>
</dbReference>
<reference evidence="3 4" key="1">
    <citation type="journal article" date="2015" name="Parasit. Vectors">
        <title>Draft genome of the scabies mite.</title>
        <authorList>
            <person name="Rider S.D.Jr."/>
            <person name="Morgan M.S."/>
            <person name="Arlian L.G."/>
        </authorList>
    </citation>
    <scope>NUCLEOTIDE SEQUENCE [LARGE SCALE GENOMIC DNA]</scope>
    <source>
        <strain evidence="3">Arlian Lab</strain>
    </source>
</reference>
<protein>
    <submittedName>
        <fullName evidence="3">Uncharacterized protein</fullName>
    </submittedName>
</protein>
<gene>
    <name evidence="3" type="ORF">QR98_0047810</name>
</gene>
<feature type="compositionally biased region" description="Polar residues" evidence="1">
    <location>
        <begin position="118"/>
        <end position="133"/>
    </location>
</feature>
<dbReference type="InterPro" id="IPR038900">
    <property type="entry name" value="TMC"/>
</dbReference>
<feature type="region of interest" description="Disordered" evidence="1">
    <location>
        <begin position="81"/>
        <end position="149"/>
    </location>
</feature>
<keyword evidence="2" id="KW-0472">Membrane</keyword>
<keyword evidence="2" id="KW-0812">Transmembrane</keyword>
<name>A0A132A5U5_SARSC</name>
<dbReference type="GO" id="GO:0008381">
    <property type="term" value="F:mechanosensitive monoatomic ion channel activity"/>
    <property type="evidence" value="ECO:0007669"/>
    <property type="project" value="TreeGrafter"/>
</dbReference>
<dbReference type="VEuPathDB" id="VectorBase:SSCA008848"/>
<keyword evidence="2" id="KW-1133">Transmembrane helix</keyword>
<dbReference type="OrthoDB" id="5831905at2759"/>
<evidence type="ECO:0000313" key="3">
    <source>
        <dbReference type="EMBL" id="KPM06307.1"/>
    </source>
</evidence>
<dbReference type="AlphaFoldDB" id="A0A132A5U5"/>
<comment type="caution">
    <text evidence="3">The sequence shown here is derived from an EMBL/GenBank/DDBJ whole genome shotgun (WGS) entry which is preliminary data.</text>
</comment>
<feature type="transmembrane region" description="Helical" evidence="2">
    <location>
        <begin position="50"/>
        <end position="72"/>
    </location>
</feature>
<evidence type="ECO:0000256" key="2">
    <source>
        <dbReference type="SAM" id="Phobius"/>
    </source>
</evidence>
<proteinExistence type="predicted"/>
<dbReference type="GO" id="GO:0005886">
    <property type="term" value="C:plasma membrane"/>
    <property type="evidence" value="ECO:0007669"/>
    <property type="project" value="InterPro"/>
</dbReference>
<accession>A0A132A5U5</accession>
<dbReference type="Proteomes" id="UP000616769">
    <property type="component" value="Unassembled WGS sequence"/>
</dbReference>
<feature type="compositionally biased region" description="Basic and acidic residues" evidence="1">
    <location>
        <begin position="134"/>
        <end position="149"/>
    </location>
</feature>
<dbReference type="PANTHER" id="PTHR23302">
    <property type="entry name" value="TRANSMEMBRANE CHANNEL-RELATED"/>
    <property type="match status" value="1"/>
</dbReference>
<evidence type="ECO:0000256" key="1">
    <source>
        <dbReference type="SAM" id="MobiDB-lite"/>
    </source>
</evidence>
<evidence type="ECO:0000313" key="4">
    <source>
        <dbReference type="Proteomes" id="UP000616769"/>
    </source>
</evidence>
<organism evidence="3 4">
    <name type="scientific">Sarcoptes scabiei</name>
    <name type="common">Itch mite</name>
    <name type="synonym">Acarus scabiei</name>
    <dbReference type="NCBI Taxonomy" id="52283"/>
    <lineage>
        <taxon>Eukaryota</taxon>
        <taxon>Metazoa</taxon>
        <taxon>Ecdysozoa</taxon>
        <taxon>Arthropoda</taxon>
        <taxon>Chelicerata</taxon>
        <taxon>Arachnida</taxon>
        <taxon>Acari</taxon>
        <taxon>Acariformes</taxon>
        <taxon>Sarcoptiformes</taxon>
        <taxon>Astigmata</taxon>
        <taxon>Psoroptidia</taxon>
        <taxon>Sarcoptoidea</taxon>
        <taxon>Sarcoptidae</taxon>
        <taxon>Sarcoptinae</taxon>
        <taxon>Sarcoptes</taxon>
    </lineage>
</organism>
<sequence>MKNYISDYAITNETQKSGYTRIYKILSTYVESKLPGTLNKVLDYLTSPGAVLPTILLLILFIYYLLSTVSVLKDANKELKSQIRKDKDDTENSWPVPPPEIVTESAPKHVRIQEDQKASNSGGNTNESFNVADQSDHHLLKATDNITRR</sequence>